<comment type="caution">
    <text evidence="2">The sequence shown here is derived from an EMBL/GenBank/DDBJ whole genome shotgun (WGS) entry which is preliminary data.</text>
</comment>
<reference evidence="2" key="1">
    <citation type="journal article" date="2014" name="Front. Microbiol.">
        <title>High frequency of phylogenetically diverse reductive dehalogenase-homologous genes in deep subseafloor sedimentary metagenomes.</title>
        <authorList>
            <person name="Kawai M."/>
            <person name="Futagami T."/>
            <person name="Toyoda A."/>
            <person name="Takaki Y."/>
            <person name="Nishi S."/>
            <person name="Hori S."/>
            <person name="Arai W."/>
            <person name="Tsubouchi T."/>
            <person name="Morono Y."/>
            <person name="Uchiyama I."/>
            <person name="Ito T."/>
            <person name="Fujiyama A."/>
            <person name="Inagaki F."/>
            <person name="Takami H."/>
        </authorList>
    </citation>
    <scope>NUCLEOTIDE SEQUENCE</scope>
    <source>
        <strain evidence="2">Expedition CK06-06</strain>
    </source>
</reference>
<dbReference type="InterPro" id="IPR045864">
    <property type="entry name" value="aa-tRNA-synth_II/BPL/LPL"/>
</dbReference>
<dbReference type="AlphaFoldDB" id="X1QUY6"/>
<gene>
    <name evidence="2" type="ORF">S12H4_07079</name>
</gene>
<sequence length="153" mass="16778">RDNNIPVIRNTMPHGAVGYHDSDEFGLYAAINNHAVTNRVFSSGGNGIRYFFKAITAALNFLDIDADCGGNNILVSDKKIGTITAYRFGGIILFHAHVLLNWDIDTAEKAIISPKHTLAFGIMEVKTACGEVKKRKSSTLRTVTVLPVKRFSL</sequence>
<feature type="non-terminal residue" evidence="2">
    <location>
        <position position="1"/>
    </location>
</feature>
<evidence type="ECO:0000259" key="1">
    <source>
        <dbReference type="PROSITE" id="PS51733"/>
    </source>
</evidence>
<proteinExistence type="predicted"/>
<name>X1QUY6_9ZZZZ</name>
<dbReference type="PROSITE" id="PS51733">
    <property type="entry name" value="BPL_LPL_CATALYTIC"/>
    <property type="match status" value="1"/>
</dbReference>
<evidence type="ECO:0000313" key="2">
    <source>
        <dbReference type="EMBL" id="GAI72063.1"/>
    </source>
</evidence>
<dbReference type="Pfam" id="PF21948">
    <property type="entry name" value="LplA-B_cat"/>
    <property type="match status" value="1"/>
</dbReference>
<dbReference type="EMBL" id="BARW01002566">
    <property type="protein sequence ID" value="GAI72063.1"/>
    <property type="molecule type" value="Genomic_DNA"/>
</dbReference>
<organism evidence="2">
    <name type="scientific">marine sediment metagenome</name>
    <dbReference type="NCBI Taxonomy" id="412755"/>
    <lineage>
        <taxon>unclassified sequences</taxon>
        <taxon>metagenomes</taxon>
        <taxon>ecological metagenomes</taxon>
    </lineage>
</organism>
<dbReference type="Gene3D" id="3.30.930.10">
    <property type="entry name" value="Bira Bifunctional Protein, Domain 2"/>
    <property type="match status" value="1"/>
</dbReference>
<dbReference type="InterPro" id="IPR004143">
    <property type="entry name" value="BPL_LPL_catalytic"/>
</dbReference>
<dbReference type="SUPFAM" id="SSF55681">
    <property type="entry name" value="Class II aaRS and biotin synthetases"/>
    <property type="match status" value="1"/>
</dbReference>
<protein>
    <recommendedName>
        <fullName evidence="1">BPL/LPL catalytic domain-containing protein</fullName>
    </recommendedName>
</protein>
<feature type="domain" description="BPL/LPL catalytic" evidence="1">
    <location>
        <begin position="1"/>
        <end position="148"/>
    </location>
</feature>
<accession>X1QUY6</accession>